<evidence type="ECO:0000313" key="12">
    <source>
        <dbReference type="Proteomes" id="UP000198287"/>
    </source>
</evidence>
<dbReference type="PANTHER" id="PTHR13587:SF7">
    <property type="entry name" value="INTEGRATOR COMPLEX SUBUNIT 3"/>
    <property type="match status" value="1"/>
</dbReference>
<evidence type="ECO:0000313" key="11">
    <source>
        <dbReference type="EMBL" id="OXA63336.1"/>
    </source>
</evidence>
<dbReference type="Pfam" id="PF24566">
    <property type="entry name" value="HEAT_Ints3_C"/>
    <property type="match status" value="1"/>
</dbReference>
<feature type="region of interest" description="Disordered" evidence="8">
    <location>
        <begin position="587"/>
        <end position="631"/>
    </location>
</feature>
<protein>
    <recommendedName>
        <fullName evidence="6">SOSS complex subunit A homolog</fullName>
    </recommendedName>
</protein>
<comment type="similarity">
    <text evidence="3">Belongs to the Integrator subunit 3 family.</text>
</comment>
<dbReference type="GO" id="GO:0005737">
    <property type="term" value="C:cytoplasm"/>
    <property type="evidence" value="ECO:0007669"/>
    <property type="project" value="UniProtKB-SubCell"/>
</dbReference>
<keyword evidence="5" id="KW-0539">Nucleus</keyword>
<evidence type="ECO:0000256" key="7">
    <source>
        <dbReference type="ARBA" id="ARBA00054331"/>
    </source>
</evidence>
<dbReference type="InterPro" id="IPR045334">
    <property type="entry name" value="INTS3"/>
</dbReference>
<keyword evidence="12" id="KW-1185">Reference proteome</keyword>
<evidence type="ECO:0000256" key="3">
    <source>
        <dbReference type="ARBA" id="ARBA00006130"/>
    </source>
</evidence>
<reference evidence="11 12" key="1">
    <citation type="submission" date="2015-12" db="EMBL/GenBank/DDBJ databases">
        <title>The genome of Folsomia candida.</title>
        <authorList>
            <person name="Faddeeva A."/>
            <person name="Derks M.F."/>
            <person name="Anvar Y."/>
            <person name="Smit S."/>
            <person name="Van Straalen N."/>
            <person name="Roelofs D."/>
        </authorList>
    </citation>
    <scope>NUCLEOTIDE SEQUENCE [LARGE SCALE GENOMIC DNA]</scope>
    <source>
        <strain evidence="11 12">VU population</strain>
        <tissue evidence="11">Whole body</tissue>
    </source>
</reference>
<dbReference type="AlphaFoldDB" id="A0A226F321"/>
<comment type="function">
    <text evidence="7">Component of the integrator complex, a multiprotein complex that terminates RNA polymerase II (Pol II) transcription in the promoter-proximal region of genes. The integrator complex provides a quality checkpoint during transcription elongation by driving premature transcription termination of transcripts that are unfavorably configured for transcriptional elongation: the complex terminates transcription by (1) catalyzing dephosphorylation of the C-terminal domain (CTD) of Pol II subunit Polr2A/Rbp1 and Spt5, and (2) degrading the exiting nascent RNA transcript via endonuclease activity. The integrator complex is also involved in the 3'-end processing of the U7 snRNA, and also the spliceosomal snRNAs U1, U2, U4 and U5.</text>
</comment>
<evidence type="ECO:0000256" key="2">
    <source>
        <dbReference type="ARBA" id="ARBA00004496"/>
    </source>
</evidence>
<keyword evidence="4" id="KW-0963">Cytoplasm</keyword>
<dbReference type="PANTHER" id="PTHR13587">
    <property type="entry name" value="INTEGRATOR COMPLEX SUBUNIT 3"/>
    <property type="match status" value="1"/>
</dbReference>
<dbReference type="STRING" id="158441.A0A226F321"/>
<feature type="domain" description="Integrator complex subunit 3 N-terminal" evidence="9">
    <location>
        <begin position="95"/>
        <end position="504"/>
    </location>
</feature>
<evidence type="ECO:0000256" key="8">
    <source>
        <dbReference type="SAM" id="MobiDB-lite"/>
    </source>
</evidence>
<evidence type="ECO:0000259" key="10">
    <source>
        <dbReference type="Pfam" id="PF24566"/>
    </source>
</evidence>
<evidence type="ECO:0000256" key="4">
    <source>
        <dbReference type="ARBA" id="ARBA00022490"/>
    </source>
</evidence>
<comment type="caution">
    <text evidence="11">The sequence shown here is derived from an EMBL/GenBank/DDBJ whole genome shotgun (WGS) entry which is preliminary data.</text>
</comment>
<evidence type="ECO:0000256" key="6">
    <source>
        <dbReference type="ARBA" id="ARBA00032741"/>
    </source>
</evidence>
<dbReference type="GO" id="GO:0005634">
    <property type="term" value="C:nucleus"/>
    <property type="evidence" value="ECO:0007669"/>
    <property type="project" value="UniProtKB-SubCell"/>
</dbReference>
<comment type="subcellular location">
    <subcellularLocation>
        <location evidence="2">Cytoplasm</location>
    </subcellularLocation>
    <subcellularLocation>
        <location evidence="1">Nucleus</location>
    </subcellularLocation>
</comment>
<proteinExistence type="inferred from homology"/>
<feature type="compositionally biased region" description="Acidic residues" evidence="8">
    <location>
        <begin position="588"/>
        <end position="611"/>
    </location>
</feature>
<feature type="compositionally biased region" description="Gly residues" evidence="8">
    <location>
        <begin position="1101"/>
        <end position="1127"/>
    </location>
</feature>
<dbReference type="Proteomes" id="UP000198287">
    <property type="component" value="Unassembled WGS sequence"/>
</dbReference>
<feature type="domain" description="Ints3-like C-terminal" evidence="10">
    <location>
        <begin position="667"/>
        <end position="1062"/>
    </location>
</feature>
<evidence type="ECO:0000256" key="1">
    <source>
        <dbReference type="ARBA" id="ARBA00004123"/>
    </source>
</evidence>
<evidence type="ECO:0000259" key="9">
    <source>
        <dbReference type="Pfam" id="PF10189"/>
    </source>
</evidence>
<evidence type="ECO:0000256" key="5">
    <source>
        <dbReference type="ARBA" id="ARBA00023242"/>
    </source>
</evidence>
<organism evidence="11 12">
    <name type="scientific">Folsomia candida</name>
    <name type="common">Springtail</name>
    <dbReference type="NCBI Taxonomy" id="158441"/>
    <lineage>
        <taxon>Eukaryota</taxon>
        <taxon>Metazoa</taxon>
        <taxon>Ecdysozoa</taxon>
        <taxon>Arthropoda</taxon>
        <taxon>Hexapoda</taxon>
        <taxon>Collembola</taxon>
        <taxon>Entomobryomorpha</taxon>
        <taxon>Isotomoidea</taxon>
        <taxon>Isotomidae</taxon>
        <taxon>Proisotominae</taxon>
        <taxon>Folsomia</taxon>
    </lineage>
</organism>
<dbReference type="InterPro" id="IPR056518">
    <property type="entry name" value="HEAT_Ints3_C"/>
</dbReference>
<dbReference type="EMBL" id="LNIX01000001">
    <property type="protein sequence ID" value="OXA63336.1"/>
    <property type="molecule type" value="Genomic_DNA"/>
</dbReference>
<dbReference type="Pfam" id="PF10189">
    <property type="entry name" value="Ints3_N"/>
    <property type="match status" value="1"/>
</dbReference>
<name>A0A226F321_FOLCA</name>
<dbReference type="InterPro" id="IPR019333">
    <property type="entry name" value="INTS3_N"/>
</dbReference>
<gene>
    <name evidence="11" type="ORF">Fcan01_03115</name>
</gene>
<feature type="compositionally biased region" description="Low complexity" evidence="8">
    <location>
        <begin position="1088"/>
        <end position="1100"/>
    </location>
</feature>
<dbReference type="OrthoDB" id="2021145at2759"/>
<feature type="region of interest" description="Disordered" evidence="8">
    <location>
        <begin position="514"/>
        <end position="534"/>
    </location>
</feature>
<feature type="region of interest" description="Disordered" evidence="8">
    <location>
        <begin position="1069"/>
        <end position="1185"/>
    </location>
</feature>
<accession>A0A226F321</accession>
<sequence>MVKVVSQFGLSRAHVVDEGSCVASGGRLISHIDKMQQTDKSGFPRLFYSSLIDAKDDIEDRLDKARTILQRLVGVGSEREAHDALQNAVCRDKSTHDDISLGLLANILTDANSAQKCFRDLTFVTRDNMAVVVDTLVIIATDKYQKLTDVSRSQLIWVVKELVRASMVSADLLCWSVLRQIAGGDITNRNLWLAENMLETLVENRTWLEKFPVLIGSVIFTYLRILEDHFPSHLSNLRQKEVNFVVSLIRDHFASVIMNPVLGMGRDFVRLLQGVSRIPEIQGVWVDLFYNPKSISPHFTGVSQLLNIRTSRKFLQSRLTPEMEKKIFFLTNNTKFGMHKRYQEWFQHKFLATQESQTLRADIIRFIVGVIHPPNEILCSDILPRWAVIGWLLTTCTSPVAAANAKLALFFDWLIFDPVKDNIMNIEPGILVMHHSIRPHLAITATLIDFLIRQITEFWPDGSDKIKEGIGSAFRTILEKKVLQSLDPVLDNPKLEPELRNSIQDVLIPLFKRGDSGDPNQQLGNNGNGVIGGEIRTGDVAESLSLNYSDSESSRLENNSNNEVNHISKVKSEPQQQPSYSVPIVDLEFSDDDDDNDNDDQEDNEKDEDDPIGIKPILSSGLLSRGSPTTSVSVEEAERSKIFDLVQTLPTNLRIPLESMLSNPTSDKTDNLDEVLEECSSVQIEKEQREAVVKALIYIYKSELLSPCVNEEENSLIDDNVCASPVIEILQPLLQSKPSDKTLKSKNLLRILTDIVHAVPRIGYKILLILNQLADNPDGPAGKDEYYPTLYKNLCIFRGIKLEQALNHDVKTCWETEPVAVGFLCPIIYDWYSAESVGSTDILRLVVSTIDSSQLQDIVWRVAQGDFIMLDTPDMLNTITKTLEWETWEQHCVWTILAAHQFEIDDYLPVIPILDYKNNAEALTALFLKLKSEKPSDKILGPCLCRKPNSKDRFIMALLICWSENEKDSLAEVLTALLVKAYGSPVKRKRGVTGAGRGTSSPAAGPATPNIEYVLAHLDLLRVQIEDGGVFNTDTMQAALLQVQSWVTDTQRNKYKDLLALAAIEESSEIKESRSVVKRPATGRKLPGSPTSAGSGTTGSNSGGGSSATSSGGGGTSGNSTSGGGSSTTGARSNSNLSRTRSGRTRQTMKDDSDSSSNDDDDEIIPQPRNAKKRRKTTAFNSDSD</sequence>
<dbReference type="OMA" id="FEQYCLW"/>